<keyword evidence="4" id="KW-1185">Reference proteome</keyword>
<sequence>MSVHCILFFFPLFLHFVLCFMYRFSTLFISNLVLFLWAWAAVLPGFPFFPVICFLSSLCLSCSKNQILTCLAPSVISPHLGKKDFVFSVDRLTGTQVGEGQK</sequence>
<dbReference type="EMBL" id="ABJB010957694">
    <property type="status" value="NOT_ANNOTATED_CDS"/>
    <property type="molecule type" value="Genomic_DNA"/>
</dbReference>
<dbReference type="VEuPathDB" id="VectorBase:ISCI009588"/>
<organism>
    <name type="scientific">Ixodes scapularis</name>
    <name type="common">Black-legged tick</name>
    <name type="synonym">Deer tick</name>
    <dbReference type="NCBI Taxonomy" id="6945"/>
    <lineage>
        <taxon>Eukaryota</taxon>
        <taxon>Metazoa</taxon>
        <taxon>Ecdysozoa</taxon>
        <taxon>Arthropoda</taxon>
        <taxon>Chelicerata</taxon>
        <taxon>Arachnida</taxon>
        <taxon>Acari</taxon>
        <taxon>Parasitiformes</taxon>
        <taxon>Ixodida</taxon>
        <taxon>Ixodoidea</taxon>
        <taxon>Ixodidae</taxon>
        <taxon>Ixodinae</taxon>
        <taxon>Ixodes</taxon>
    </lineage>
</organism>
<dbReference type="Proteomes" id="UP000001555">
    <property type="component" value="Unassembled WGS sequence"/>
</dbReference>
<name>B7Q3I3_IXOSC</name>
<dbReference type="EMBL" id="DS849684">
    <property type="protein sequence ID" value="EEC13405.1"/>
    <property type="molecule type" value="Genomic_DNA"/>
</dbReference>
<feature type="transmembrane region" description="Helical" evidence="1">
    <location>
        <begin position="32"/>
        <end position="58"/>
    </location>
</feature>
<keyword evidence="1" id="KW-1133">Transmembrane helix</keyword>
<dbReference type="PaxDb" id="6945-B7Q3I3"/>
<accession>B7Q3I3</accession>
<keyword evidence="1" id="KW-0812">Transmembrane</keyword>
<evidence type="ECO:0000313" key="3">
    <source>
        <dbReference type="EnsemblMetazoa" id="ISCW009588-PA"/>
    </source>
</evidence>
<evidence type="ECO:0000256" key="1">
    <source>
        <dbReference type="SAM" id="Phobius"/>
    </source>
</evidence>
<feature type="transmembrane region" description="Helical" evidence="1">
    <location>
        <begin position="6"/>
        <end position="25"/>
    </location>
</feature>
<evidence type="ECO:0000313" key="4">
    <source>
        <dbReference type="Proteomes" id="UP000001555"/>
    </source>
</evidence>
<dbReference type="VEuPathDB" id="VectorBase:ISCW009588"/>
<dbReference type="EnsemblMetazoa" id="ISCW009588-RA">
    <property type="protein sequence ID" value="ISCW009588-PA"/>
    <property type="gene ID" value="ISCW009588"/>
</dbReference>
<reference evidence="3" key="2">
    <citation type="submission" date="2020-05" db="UniProtKB">
        <authorList>
            <consortium name="EnsemblMetazoa"/>
        </authorList>
    </citation>
    <scope>IDENTIFICATION</scope>
    <source>
        <strain evidence="3">wikel</strain>
    </source>
</reference>
<keyword evidence="1" id="KW-0472">Membrane</keyword>
<dbReference type="InParanoid" id="B7Q3I3"/>
<dbReference type="AlphaFoldDB" id="B7Q3I3"/>
<reference evidence="2 4" key="1">
    <citation type="submission" date="2008-03" db="EMBL/GenBank/DDBJ databases">
        <title>Annotation of Ixodes scapularis.</title>
        <authorList>
            <consortium name="Ixodes scapularis Genome Project Consortium"/>
            <person name="Caler E."/>
            <person name="Hannick L.I."/>
            <person name="Bidwell S."/>
            <person name="Joardar V."/>
            <person name="Thiagarajan M."/>
            <person name="Amedeo P."/>
            <person name="Galinsky K.J."/>
            <person name="Schobel S."/>
            <person name="Inman J."/>
            <person name="Hostetler J."/>
            <person name="Miller J."/>
            <person name="Hammond M."/>
            <person name="Megy K."/>
            <person name="Lawson D."/>
            <person name="Kodira C."/>
            <person name="Sutton G."/>
            <person name="Meyer J."/>
            <person name="Hill C.A."/>
            <person name="Birren B."/>
            <person name="Nene V."/>
            <person name="Collins F."/>
            <person name="Alarcon-Chaidez F."/>
            <person name="Wikel S."/>
            <person name="Strausberg R."/>
        </authorList>
    </citation>
    <scope>NUCLEOTIDE SEQUENCE [LARGE SCALE GENOMIC DNA]</scope>
    <source>
        <strain evidence="4">Wikel</strain>
        <strain evidence="2">Wikel colony</strain>
    </source>
</reference>
<proteinExistence type="predicted"/>
<protein>
    <submittedName>
        <fullName evidence="2 3">Uncharacterized protein</fullName>
    </submittedName>
</protein>
<evidence type="ECO:0000313" key="2">
    <source>
        <dbReference type="EMBL" id="EEC13405.1"/>
    </source>
</evidence>
<dbReference type="HOGENOM" id="CLU_2280465_0_0_1"/>
<gene>
    <name evidence="2" type="ORF">IscW_ISCW009588</name>
</gene>